<evidence type="ECO:0000313" key="2">
    <source>
        <dbReference type="Proteomes" id="UP000477386"/>
    </source>
</evidence>
<keyword evidence="2" id="KW-1185">Reference proteome</keyword>
<evidence type="ECO:0000313" key="1">
    <source>
        <dbReference type="EMBL" id="NEU69776.1"/>
    </source>
</evidence>
<dbReference type="AlphaFoldDB" id="A0A6M0IN74"/>
<protein>
    <submittedName>
        <fullName evidence="1">Uncharacterized protein</fullName>
    </submittedName>
</protein>
<sequence length="45" mass="4877">MQAPAQVNRLSVKVQRVVNLNAVSASTSSTKSGIICEWFTIDLGR</sequence>
<dbReference type="Proteomes" id="UP000477386">
    <property type="component" value="Unassembled WGS sequence"/>
</dbReference>
<comment type="caution">
    <text evidence="1">The sequence shown here is derived from an EMBL/GenBank/DDBJ whole genome shotgun (WGS) entry which is preliminary data.</text>
</comment>
<accession>A0A6M0IN74</accession>
<reference evidence="1 2" key="1">
    <citation type="submission" date="2020-02" db="EMBL/GenBank/DDBJ databases">
        <title>Draft genome sequence of two Spirosoma agri KCTC 52727 and Spirosoma terrae KCTC 52035.</title>
        <authorList>
            <person name="Rojas J."/>
            <person name="Ambika Manirajan B."/>
            <person name="Ratering S."/>
            <person name="Suarez C."/>
            <person name="Schnell S."/>
        </authorList>
    </citation>
    <scope>NUCLEOTIDE SEQUENCE [LARGE SCALE GENOMIC DNA]</scope>
    <source>
        <strain evidence="1 2">KCTC 52727</strain>
    </source>
</reference>
<organism evidence="1 2">
    <name type="scientific">Spirosoma agri</name>
    <dbReference type="NCBI Taxonomy" id="1987381"/>
    <lineage>
        <taxon>Bacteria</taxon>
        <taxon>Pseudomonadati</taxon>
        <taxon>Bacteroidota</taxon>
        <taxon>Cytophagia</taxon>
        <taxon>Cytophagales</taxon>
        <taxon>Cytophagaceae</taxon>
        <taxon>Spirosoma</taxon>
    </lineage>
</organism>
<name>A0A6M0IN74_9BACT</name>
<proteinExistence type="predicted"/>
<dbReference type="RefSeq" id="WP_164042440.1">
    <property type="nucleotide sequence ID" value="NZ_JAAGNZ010000002.1"/>
</dbReference>
<gene>
    <name evidence="1" type="ORF">GK091_23045</name>
</gene>
<dbReference type="EMBL" id="JAAGNZ010000002">
    <property type="protein sequence ID" value="NEU69776.1"/>
    <property type="molecule type" value="Genomic_DNA"/>
</dbReference>